<accession>A0A9D3AV93</accession>
<dbReference type="PROSITE" id="PS51257">
    <property type="entry name" value="PROKAR_LIPOPROTEIN"/>
    <property type="match status" value="1"/>
</dbReference>
<organism evidence="2 3">
    <name type="scientific">Sporotomaculum syntrophicum</name>
    <dbReference type="NCBI Taxonomy" id="182264"/>
    <lineage>
        <taxon>Bacteria</taxon>
        <taxon>Bacillati</taxon>
        <taxon>Bacillota</taxon>
        <taxon>Clostridia</taxon>
        <taxon>Eubacteriales</taxon>
        <taxon>Desulfallaceae</taxon>
        <taxon>Sporotomaculum</taxon>
    </lineage>
</organism>
<evidence type="ECO:0000313" key="3">
    <source>
        <dbReference type="Proteomes" id="UP000798488"/>
    </source>
</evidence>
<comment type="caution">
    <text evidence="2">The sequence shown here is derived from an EMBL/GenBank/DDBJ whole genome shotgun (WGS) entry which is preliminary data.</text>
</comment>
<gene>
    <name evidence="2" type="ORF">SPSYN_03074</name>
</gene>
<reference evidence="2" key="1">
    <citation type="submission" date="2016-02" db="EMBL/GenBank/DDBJ databases">
        <title>Draft Genome Sequence of Sporotomaculum syntrophicum Strain FB, a Syntrophic Benzoate Degrader.</title>
        <authorList>
            <person name="Nobu M.K."/>
            <person name="Narihiro T."/>
            <person name="Qiu Y.-L."/>
            <person name="Ohashi A."/>
            <person name="Liu W.-T."/>
            <person name="Yuji S."/>
        </authorList>
    </citation>
    <scope>NUCLEOTIDE SEQUENCE</scope>
    <source>
        <strain evidence="2">FB</strain>
    </source>
</reference>
<dbReference type="Gene3D" id="3.90.420.10">
    <property type="entry name" value="Oxidoreductase, molybdopterin-binding domain"/>
    <property type="match status" value="1"/>
</dbReference>
<dbReference type="AlphaFoldDB" id="A0A9D3AV93"/>
<dbReference type="InterPro" id="IPR036374">
    <property type="entry name" value="OxRdtase_Mopterin-bd_sf"/>
</dbReference>
<feature type="domain" description="Oxidoreductase molybdopterin-binding" evidence="1">
    <location>
        <begin position="85"/>
        <end position="169"/>
    </location>
</feature>
<dbReference type="InterPro" id="IPR000572">
    <property type="entry name" value="OxRdtase_Mopterin-bd_dom"/>
</dbReference>
<sequence length="191" mass="21548">MRKMNNILLALIVLVLMIAMVVAGCTGQNNDQEPLIEADPVAEKNVLTIEGSGVAGTTQLTLQEIQGMQLDVIEDDYFALNNFGTKQYFSFKGVSLWQLLNKVGVKDTAQQVVITSEDGYSVIYTIDEVKREDYIDETNPEKKYKMIIAWEENGEVYDSTQYPFRLVMGQKEPGDINKQNWVAKVINIKVD</sequence>
<evidence type="ECO:0000313" key="2">
    <source>
        <dbReference type="EMBL" id="KAF1083800.1"/>
    </source>
</evidence>
<dbReference type="EMBL" id="LSRS01000010">
    <property type="protein sequence ID" value="KAF1083800.1"/>
    <property type="molecule type" value="Genomic_DNA"/>
</dbReference>
<evidence type="ECO:0000259" key="1">
    <source>
        <dbReference type="Pfam" id="PF00174"/>
    </source>
</evidence>
<dbReference type="SUPFAM" id="SSF56524">
    <property type="entry name" value="Oxidoreductase molybdopterin-binding domain"/>
    <property type="match status" value="1"/>
</dbReference>
<dbReference type="Proteomes" id="UP000798488">
    <property type="component" value="Unassembled WGS sequence"/>
</dbReference>
<name>A0A9D3AV93_9FIRM</name>
<dbReference type="Pfam" id="PF00174">
    <property type="entry name" value="Oxidored_molyb"/>
    <property type="match status" value="1"/>
</dbReference>
<protein>
    <submittedName>
        <fullName evidence="2">Oxidoreductase molybdopterin binding domain protein</fullName>
    </submittedName>
</protein>
<keyword evidence="3" id="KW-1185">Reference proteome</keyword>
<proteinExistence type="predicted"/>
<dbReference type="OrthoDB" id="1707732at2"/>